<reference evidence="1" key="1">
    <citation type="submission" date="2019-12" db="EMBL/GenBank/DDBJ databases">
        <title>Genome sequencing and annotation of Brassica cretica.</title>
        <authorList>
            <person name="Studholme D.J."/>
            <person name="Sarris P.F."/>
        </authorList>
    </citation>
    <scope>NUCLEOTIDE SEQUENCE</scope>
    <source>
        <strain evidence="1">PFS-001/15</strain>
        <tissue evidence="1">Leaf</tissue>
    </source>
</reference>
<dbReference type="PANTHER" id="PTHR45631">
    <property type="entry name" value="OS07G0107800 PROTEIN-RELATED"/>
    <property type="match status" value="1"/>
</dbReference>
<proteinExistence type="predicted"/>
<evidence type="ECO:0000313" key="1">
    <source>
        <dbReference type="EMBL" id="KAF2582889.1"/>
    </source>
</evidence>
<dbReference type="Proteomes" id="UP000712281">
    <property type="component" value="Unassembled WGS sequence"/>
</dbReference>
<sequence length="216" mass="23613">MAKSATDLEFRDPRFYPSSCESLPSIATIGEAARLGTSQAELKDGTTRAPIVWFLSCQRAIEDSPDMDVIGISGEFFLYEHGENILPSSEGDVGLAASSGPSVLGDKVDEECDAADPPEISDAQNNRKRCRDLRNIIDPKLMGDYDTNGAWKMVELALACVNPSSDRRPTMAHVVMELNECMALENARKQGSEEMSPRGYVNFSLSSASEFIPRAR</sequence>
<organism evidence="1 2">
    <name type="scientific">Brassica cretica</name>
    <name type="common">Mustard</name>
    <dbReference type="NCBI Taxonomy" id="69181"/>
    <lineage>
        <taxon>Eukaryota</taxon>
        <taxon>Viridiplantae</taxon>
        <taxon>Streptophyta</taxon>
        <taxon>Embryophyta</taxon>
        <taxon>Tracheophyta</taxon>
        <taxon>Spermatophyta</taxon>
        <taxon>Magnoliopsida</taxon>
        <taxon>eudicotyledons</taxon>
        <taxon>Gunneridae</taxon>
        <taxon>Pentapetalae</taxon>
        <taxon>rosids</taxon>
        <taxon>malvids</taxon>
        <taxon>Brassicales</taxon>
        <taxon>Brassicaceae</taxon>
        <taxon>Brassiceae</taxon>
        <taxon>Brassica</taxon>
    </lineage>
</organism>
<evidence type="ECO:0000313" key="2">
    <source>
        <dbReference type="Proteomes" id="UP000712281"/>
    </source>
</evidence>
<dbReference type="PANTHER" id="PTHR45631:SF33">
    <property type="entry name" value="PROTEIN KINASE DOMAIN-CONTAINING PROTEIN"/>
    <property type="match status" value="1"/>
</dbReference>
<evidence type="ECO:0008006" key="3">
    <source>
        <dbReference type="Google" id="ProtNLM"/>
    </source>
</evidence>
<protein>
    <recommendedName>
        <fullName evidence="3">Serine-threonine/tyrosine-protein kinase catalytic domain-containing protein</fullName>
    </recommendedName>
</protein>
<comment type="caution">
    <text evidence="1">The sequence shown here is derived from an EMBL/GenBank/DDBJ whole genome shotgun (WGS) entry which is preliminary data.</text>
</comment>
<dbReference type="EMBL" id="QGKW02001660">
    <property type="protein sequence ID" value="KAF2582889.1"/>
    <property type="molecule type" value="Genomic_DNA"/>
</dbReference>
<dbReference type="AlphaFoldDB" id="A0A8S9JMG6"/>
<gene>
    <name evidence="1" type="ORF">F2Q68_00005875</name>
</gene>
<accession>A0A8S9JMG6</accession>
<name>A0A8S9JMG6_BRACR</name>
<dbReference type="Gene3D" id="1.10.510.10">
    <property type="entry name" value="Transferase(Phosphotransferase) domain 1"/>
    <property type="match status" value="1"/>
</dbReference>